<comment type="similarity">
    <text evidence="1">Belongs to the major facilitator superfamily.</text>
</comment>
<evidence type="ECO:0000256" key="5">
    <source>
        <dbReference type="SAM" id="MobiDB-lite"/>
    </source>
</evidence>
<feature type="compositionally biased region" description="Basic and acidic residues" evidence="5">
    <location>
        <begin position="29"/>
        <end position="38"/>
    </location>
</feature>
<protein>
    <submittedName>
        <fullName evidence="7">Uncharacterized protein</fullName>
    </submittedName>
</protein>
<evidence type="ECO:0000256" key="2">
    <source>
        <dbReference type="ARBA" id="ARBA00022692"/>
    </source>
</evidence>
<dbReference type="EMBL" id="JAHRIN010067832">
    <property type="protein sequence ID" value="MEQ2214996.1"/>
    <property type="molecule type" value="Genomic_DNA"/>
</dbReference>
<keyword evidence="2 6" id="KW-0812">Transmembrane</keyword>
<feature type="region of interest" description="Disordered" evidence="5">
    <location>
        <begin position="1"/>
        <end position="73"/>
    </location>
</feature>
<dbReference type="PANTHER" id="PTHR23121:SF10">
    <property type="entry name" value="MAJOR FACILITATOR SUPERFAMILY DOMAIN-CONTAINING PROTEIN 4A"/>
    <property type="match status" value="1"/>
</dbReference>
<comment type="caution">
    <text evidence="7">The sequence shown here is derived from an EMBL/GenBank/DDBJ whole genome shotgun (WGS) entry which is preliminary data.</text>
</comment>
<evidence type="ECO:0000256" key="4">
    <source>
        <dbReference type="ARBA" id="ARBA00023136"/>
    </source>
</evidence>
<feature type="transmembrane region" description="Helical" evidence="6">
    <location>
        <begin position="133"/>
        <end position="155"/>
    </location>
</feature>
<evidence type="ECO:0000256" key="3">
    <source>
        <dbReference type="ARBA" id="ARBA00022989"/>
    </source>
</evidence>
<keyword evidence="4 6" id="KW-0472">Membrane</keyword>
<evidence type="ECO:0000256" key="1">
    <source>
        <dbReference type="ARBA" id="ARBA00008335"/>
    </source>
</evidence>
<sequence>MAISKDVPLVESASERKPDPSPSSFHILKWSDWEDRNEGSTGDWNPAGEEGEWTTGGLGGSGNKQGTGTISTNQMQSRGNMKLLDERIWSLFRRHLQQTLTYWSVFFSFGLCIAFLGPTILDLRCQTQSTLQQITWVFFSQQFFLLVGSSVGGLFKKT</sequence>
<proteinExistence type="inferred from homology"/>
<reference evidence="7 8" key="1">
    <citation type="submission" date="2021-06" db="EMBL/GenBank/DDBJ databases">
        <authorList>
            <person name="Palmer J.M."/>
        </authorList>
    </citation>
    <scope>NUCLEOTIDE SEQUENCE [LARGE SCALE GENOMIC DNA]</scope>
    <source>
        <strain evidence="7 8">XC_2019</strain>
        <tissue evidence="7">Muscle</tissue>
    </source>
</reference>
<name>A0ABV0S3Q4_9TELE</name>
<keyword evidence="3 6" id="KW-1133">Transmembrane helix</keyword>
<evidence type="ECO:0000313" key="7">
    <source>
        <dbReference type="EMBL" id="MEQ2214996.1"/>
    </source>
</evidence>
<feature type="transmembrane region" description="Helical" evidence="6">
    <location>
        <begin position="100"/>
        <end position="121"/>
    </location>
</feature>
<evidence type="ECO:0000256" key="6">
    <source>
        <dbReference type="SAM" id="Phobius"/>
    </source>
</evidence>
<accession>A0ABV0S3Q4</accession>
<dbReference type="Proteomes" id="UP001434883">
    <property type="component" value="Unassembled WGS sequence"/>
</dbReference>
<gene>
    <name evidence="7" type="ORF">XENOCAPTIV_025446</name>
</gene>
<keyword evidence="8" id="KW-1185">Reference proteome</keyword>
<feature type="compositionally biased region" description="Gly residues" evidence="5">
    <location>
        <begin position="54"/>
        <end position="65"/>
    </location>
</feature>
<organism evidence="7 8">
    <name type="scientific">Xenoophorus captivus</name>
    <dbReference type="NCBI Taxonomy" id="1517983"/>
    <lineage>
        <taxon>Eukaryota</taxon>
        <taxon>Metazoa</taxon>
        <taxon>Chordata</taxon>
        <taxon>Craniata</taxon>
        <taxon>Vertebrata</taxon>
        <taxon>Euteleostomi</taxon>
        <taxon>Actinopterygii</taxon>
        <taxon>Neopterygii</taxon>
        <taxon>Teleostei</taxon>
        <taxon>Neoteleostei</taxon>
        <taxon>Acanthomorphata</taxon>
        <taxon>Ovalentaria</taxon>
        <taxon>Atherinomorphae</taxon>
        <taxon>Cyprinodontiformes</taxon>
        <taxon>Goodeidae</taxon>
        <taxon>Xenoophorus</taxon>
    </lineage>
</organism>
<evidence type="ECO:0000313" key="8">
    <source>
        <dbReference type="Proteomes" id="UP001434883"/>
    </source>
</evidence>
<dbReference type="PANTHER" id="PTHR23121">
    <property type="entry name" value="SODIUM-DEPENDENT GLUCOSE TRANSPORTER 1"/>
    <property type="match status" value="1"/>
</dbReference>